<name>A0A521FUJ5_9ACTN</name>
<feature type="non-terminal residue" evidence="3">
    <location>
        <position position="96"/>
    </location>
</feature>
<feature type="transmembrane region" description="Helical" evidence="2">
    <location>
        <begin position="67"/>
        <end position="88"/>
    </location>
</feature>
<dbReference type="AlphaFoldDB" id="A0A521FUJ5"/>
<evidence type="ECO:0000256" key="1">
    <source>
        <dbReference type="SAM" id="MobiDB-lite"/>
    </source>
</evidence>
<organism evidence="3 4">
    <name type="scientific">Geodermatophilus aquaeductus</name>
    <dbReference type="NCBI Taxonomy" id="1564161"/>
    <lineage>
        <taxon>Bacteria</taxon>
        <taxon>Bacillati</taxon>
        <taxon>Actinomycetota</taxon>
        <taxon>Actinomycetes</taxon>
        <taxon>Geodermatophilales</taxon>
        <taxon>Geodermatophilaceae</taxon>
        <taxon>Geodermatophilus</taxon>
    </lineage>
</organism>
<keyword evidence="2" id="KW-0472">Membrane</keyword>
<dbReference type="Proteomes" id="UP000317484">
    <property type="component" value="Unassembled WGS sequence"/>
</dbReference>
<sequence>MSSSDTKVNPTVARSVGFSFWRRHVRRSPVASTSRDGGQRAHPAPLGGASIGLMTLPRRALARAQPAAVALAGCGVLALGCAAAVAGYGELHPGSL</sequence>
<protein>
    <submittedName>
        <fullName evidence="3">Uncharacterized protein</fullName>
    </submittedName>
</protein>
<keyword evidence="4" id="KW-1185">Reference proteome</keyword>
<accession>A0A521FUJ5</accession>
<evidence type="ECO:0000313" key="3">
    <source>
        <dbReference type="EMBL" id="SMO99848.1"/>
    </source>
</evidence>
<evidence type="ECO:0000256" key="2">
    <source>
        <dbReference type="SAM" id="Phobius"/>
    </source>
</evidence>
<reference evidence="3 4" key="1">
    <citation type="submission" date="2017-05" db="EMBL/GenBank/DDBJ databases">
        <authorList>
            <person name="Varghese N."/>
            <person name="Submissions S."/>
        </authorList>
    </citation>
    <scope>NUCLEOTIDE SEQUENCE [LARGE SCALE GENOMIC DNA]</scope>
    <source>
        <strain evidence="3 4">DSM 46834</strain>
    </source>
</reference>
<dbReference type="EMBL" id="FXTJ01000019">
    <property type="protein sequence ID" value="SMO99848.1"/>
    <property type="molecule type" value="Genomic_DNA"/>
</dbReference>
<keyword evidence="2" id="KW-0812">Transmembrane</keyword>
<evidence type="ECO:0000313" key="4">
    <source>
        <dbReference type="Proteomes" id="UP000317484"/>
    </source>
</evidence>
<feature type="region of interest" description="Disordered" evidence="1">
    <location>
        <begin position="26"/>
        <end position="50"/>
    </location>
</feature>
<keyword evidence="2" id="KW-1133">Transmembrane helix</keyword>
<gene>
    <name evidence="3" type="ORF">SAMN06273567_11950</name>
</gene>
<proteinExistence type="predicted"/>